<sequence length="115" mass="13132">MTQATVGSRLGQHNPTSVVIQMTLKGCRFELLRIIVFLGTHLSQIISSPASIKKRIQTQFTNARSNFNELDELAHKFEVWTAAIVAESCSRTYDFGSEYHLKICHEVYKNNEETR</sequence>
<keyword evidence="2" id="KW-1185">Reference proteome</keyword>
<dbReference type="AlphaFoldDB" id="A0A1S8WHZ3"/>
<gene>
    <name evidence="1" type="ORF">X801_10155</name>
</gene>
<proteinExistence type="predicted"/>
<name>A0A1S8WHZ3_OPIVI</name>
<organism evidence="1 2">
    <name type="scientific">Opisthorchis viverrini</name>
    <name type="common">Southeast Asian liver fluke</name>
    <dbReference type="NCBI Taxonomy" id="6198"/>
    <lineage>
        <taxon>Eukaryota</taxon>
        <taxon>Metazoa</taxon>
        <taxon>Spiralia</taxon>
        <taxon>Lophotrochozoa</taxon>
        <taxon>Platyhelminthes</taxon>
        <taxon>Trematoda</taxon>
        <taxon>Digenea</taxon>
        <taxon>Opisthorchiida</taxon>
        <taxon>Opisthorchiata</taxon>
        <taxon>Opisthorchiidae</taxon>
        <taxon>Opisthorchis</taxon>
    </lineage>
</organism>
<dbReference type="EMBL" id="KV906911">
    <property type="protein sequence ID" value="OON14058.1"/>
    <property type="molecule type" value="Genomic_DNA"/>
</dbReference>
<protein>
    <submittedName>
        <fullName evidence="1">Uncharacterized protein</fullName>
    </submittedName>
</protein>
<accession>A0A1S8WHZ3</accession>
<evidence type="ECO:0000313" key="1">
    <source>
        <dbReference type="EMBL" id="OON14058.1"/>
    </source>
</evidence>
<dbReference type="Proteomes" id="UP000243686">
    <property type="component" value="Unassembled WGS sequence"/>
</dbReference>
<evidence type="ECO:0000313" key="2">
    <source>
        <dbReference type="Proteomes" id="UP000243686"/>
    </source>
</evidence>
<reference evidence="1 2" key="1">
    <citation type="submission" date="2015-03" db="EMBL/GenBank/DDBJ databases">
        <title>Draft genome of the nematode, Opisthorchis viverrini.</title>
        <authorList>
            <person name="Mitreva M."/>
        </authorList>
    </citation>
    <scope>NUCLEOTIDE SEQUENCE [LARGE SCALE GENOMIC DNA]</scope>
    <source>
        <strain evidence="1">Khon Kaen</strain>
    </source>
</reference>